<dbReference type="SUPFAM" id="SSF53756">
    <property type="entry name" value="UDP-Glycosyltransferase/glycogen phosphorylase"/>
    <property type="match status" value="1"/>
</dbReference>
<evidence type="ECO:0000256" key="4">
    <source>
        <dbReference type="ARBA" id="ARBA00022679"/>
    </source>
</evidence>
<dbReference type="GO" id="GO:0016757">
    <property type="term" value="F:glycosyltransferase activity"/>
    <property type="evidence" value="ECO:0007669"/>
    <property type="project" value="UniProtKB-KW"/>
</dbReference>
<dbReference type="Gene3D" id="3.40.50.2000">
    <property type="entry name" value="Glycogen Phosphorylase B"/>
    <property type="match status" value="1"/>
</dbReference>
<dbReference type="CDD" id="cd03801">
    <property type="entry name" value="GT4_PimA-like"/>
    <property type="match status" value="1"/>
</dbReference>
<evidence type="ECO:0000256" key="3">
    <source>
        <dbReference type="ARBA" id="ARBA00022676"/>
    </source>
</evidence>
<dbReference type="Pfam" id="PF13692">
    <property type="entry name" value="Glyco_trans_1_4"/>
    <property type="match status" value="1"/>
</dbReference>
<accession>A0A2P8I7S3</accession>
<sequence>MEQGTLPDVSVVVVNYRGADDTITCLRALFGDLDYPAEKLQVIVVENASGDGSADRIRAAAPQAEVVEAPANLGFAGGCNLGVRSARGSVVAFLNNDARPHPRWLREAVAVLRTEPAVGAVASKVLDWDGREIDFVDAGLTWFGMGYKRHAGQPDDGSHDTPRDVLFGTGSALVVRAEVFRELDGFDERFFMFYEDVDLGWRMNLRGWRVRYVPTSLTYHKHHASMSSVDTSRELYLLERNALAALYKNFSDETLAKALPAALALVVRRATARGELDATQLEITRRPANPEDDRAPVPVSRQALAGFLAIDQFVELLPSLAESRKTEQAARRVSDTDLVPLMRKAMEPAYPLPRYLAAHDVLVEVFGLEEVFGRPRRVLVITGDAIADRMAGPAIRAWNMADVLSGEHEVRLVTVNPLCAPPEASFPVLKVARRDLGAQVEWADVVVLQGHALEFVPELKKPTSTKIVVCDIYDPMHLELLEQGKDATDEQRELDLVGVTKVLNDQLARGDFFLCASERQRHFWLGHLTALGRLTPSLYDNDPTVRSLLAEAPFGLPGKPPQRTGPGLRSTLGIGESDKVVLWAGGVYSWFDPLTLLHAMDRLRTRRSDARLVFLGMKHPNPEVPDMDIAGQTRALAKRLDLVGSHVFFNETWVPYQDRQNWLLDANAGVTTHYEHVETTFAFRTRVLDYLWAGLPIVTTDGDSFADLVRREGLGVVVPSEDADALADALEKVMYDTAFAAACVDRIAVVRERFTWENVLAPLTDFCRNPRPAADRLPGSSFMVRNRPLGKLEKVQRDVALVKEYMSAGGAGEVARRATGRVLKKLRGRG</sequence>
<dbReference type="Proteomes" id="UP000241118">
    <property type="component" value="Unassembled WGS sequence"/>
</dbReference>
<dbReference type="AlphaFoldDB" id="A0A2P8I7S3"/>
<dbReference type="PANTHER" id="PTHR43179:SF12">
    <property type="entry name" value="GALACTOFURANOSYLTRANSFERASE GLFT2"/>
    <property type="match status" value="1"/>
</dbReference>
<evidence type="ECO:0000313" key="6">
    <source>
        <dbReference type="Proteomes" id="UP000241118"/>
    </source>
</evidence>
<comment type="caution">
    <text evidence="5">The sequence shown here is derived from an EMBL/GenBank/DDBJ whole genome shotgun (WGS) entry which is preliminary data.</text>
</comment>
<gene>
    <name evidence="5" type="ORF">B0I31_10625</name>
</gene>
<dbReference type="RefSeq" id="WP_106616611.1">
    <property type="nucleotide sequence ID" value="NZ_PYAX01000006.1"/>
</dbReference>
<protein>
    <submittedName>
        <fullName evidence="5">GT2 family glycosyltransferase</fullName>
    </submittedName>
</protein>
<dbReference type="Gene3D" id="3.90.550.10">
    <property type="entry name" value="Spore Coat Polysaccharide Biosynthesis Protein SpsA, Chain A"/>
    <property type="match status" value="1"/>
</dbReference>
<proteinExistence type="inferred from homology"/>
<name>A0A2P8I7S3_SACCR</name>
<comment type="similarity">
    <text evidence="2">Belongs to the glycosyltransferase 2 family.</text>
</comment>
<dbReference type="CDD" id="cd04186">
    <property type="entry name" value="GT_2_like_c"/>
    <property type="match status" value="1"/>
</dbReference>
<dbReference type="SUPFAM" id="SSF53448">
    <property type="entry name" value="Nucleotide-diphospho-sugar transferases"/>
    <property type="match status" value="1"/>
</dbReference>
<dbReference type="OrthoDB" id="9771846at2"/>
<reference evidence="5 6" key="1">
    <citation type="submission" date="2018-03" db="EMBL/GenBank/DDBJ databases">
        <title>Genomic Encyclopedia of Type Strains, Phase III (KMG-III): the genomes of soil and plant-associated and newly described type strains.</title>
        <authorList>
            <person name="Whitman W."/>
        </authorList>
    </citation>
    <scope>NUCLEOTIDE SEQUENCE [LARGE SCALE GENOMIC DNA]</scope>
    <source>
        <strain evidence="5 6">CGMCC 4.7097</strain>
    </source>
</reference>
<dbReference type="PANTHER" id="PTHR43179">
    <property type="entry name" value="RHAMNOSYLTRANSFERASE WBBL"/>
    <property type="match status" value="1"/>
</dbReference>
<dbReference type="InterPro" id="IPR029044">
    <property type="entry name" value="Nucleotide-diphossugar_trans"/>
</dbReference>
<dbReference type="Pfam" id="PF13641">
    <property type="entry name" value="Glyco_tranf_2_3"/>
    <property type="match status" value="1"/>
</dbReference>
<evidence type="ECO:0000313" key="5">
    <source>
        <dbReference type="EMBL" id="PSL54511.1"/>
    </source>
</evidence>
<keyword evidence="4 5" id="KW-0808">Transferase</keyword>
<comment type="pathway">
    <text evidence="1">Cell wall biogenesis; cell wall polysaccharide biosynthesis.</text>
</comment>
<keyword evidence="3" id="KW-0328">Glycosyltransferase</keyword>
<evidence type="ECO:0000256" key="2">
    <source>
        <dbReference type="ARBA" id="ARBA00006739"/>
    </source>
</evidence>
<organism evidence="5 6">
    <name type="scientific">Saccharothrix carnea</name>
    <dbReference type="NCBI Taxonomy" id="1280637"/>
    <lineage>
        <taxon>Bacteria</taxon>
        <taxon>Bacillati</taxon>
        <taxon>Actinomycetota</taxon>
        <taxon>Actinomycetes</taxon>
        <taxon>Pseudonocardiales</taxon>
        <taxon>Pseudonocardiaceae</taxon>
        <taxon>Saccharothrix</taxon>
    </lineage>
</organism>
<keyword evidence="6" id="KW-1185">Reference proteome</keyword>
<evidence type="ECO:0000256" key="1">
    <source>
        <dbReference type="ARBA" id="ARBA00004776"/>
    </source>
</evidence>
<dbReference type="EMBL" id="PYAX01000006">
    <property type="protein sequence ID" value="PSL54511.1"/>
    <property type="molecule type" value="Genomic_DNA"/>
</dbReference>